<dbReference type="EMBL" id="CAJVPY010006958">
    <property type="protein sequence ID" value="CAG8672616.1"/>
    <property type="molecule type" value="Genomic_DNA"/>
</dbReference>
<name>A0A9N9EI22_9GLOM</name>
<protein>
    <submittedName>
        <fullName evidence="1">23369_t:CDS:1</fullName>
    </submittedName>
</protein>
<evidence type="ECO:0000313" key="1">
    <source>
        <dbReference type="EMBL" id="CAG8672616.1"/>
    </source>
</evidence>
<evidence type="ECO:0000313" key="2">
    <source>
        <dbReference type="Proteomes" id="UP000789405"/>
    </source>
</evidence>
<accession>A0A9N9EI22</accession>
<keyword evidence="2" id="KW-1185">Reference proteome</keyword>
<organism evidence="1 2">
    <name type="scientific">Dentiscutata erythropus</name>
    <dbReference type="NCBI Taxonomy" id="1348616"/>
    <lineage>
        <taxon>Eukaryota</taxon>
        <taxon>Fungi</taxon>
        <taxon>Fungi incertae sedis</taxon>
        <taxon>Mucoromycota</taxon>
        <taxon>Glomeromycotina</taxon>
        <taxon>Glomeromycetes</taxon>
        <taxon>Diversisporales</taxon>
        <taxon>Gigasporaceae</taxon>
        <taxon>Dentiscutata</taxon>
    </lineage>
</organism>
<feature type="non-terminal residue" evidence="1">
    <location>
        <position position="1"/>
    </location>
</feature>
<dbReference type="AlphaFoldDB" id="A0A9N9EI22"/>
<comment type="caution">
    <text evidence="1">The sequence shown here is derived from an EMBL/GenBank/DDBJ whole genome shotgun (WGS) entry which is preliminary data.</text>
</comment>
<proteinExistence type="predicted"/>
<dbReference type="Proteomes" id="UP000789405">
    <property type="component" value="Unassembled WGS sequence"/>
</dbReference>
<gene>
    <name evidence="1" type="ORF">DERYTH_LOCUS11332</name>
</gene>
<sequence length="168" mass="19679">PVYIKNVRKYTDIRNEKESVEQSRKSFGFIMKKKVLTQKTFTRISTQWVPEEDEELEDLIDIYLEVLKISYHNGEKKLVEINVEKDEYNKFEYCCTFRDNRAFKWCAKQAVGGTTACFELAPARLNKQDKSKDSVDDVSNLIDSYVNEESLGEKDESMLYRMNLSGTQ</sequence>
<reference evidence="1" key="1">
    <citation type="submission" date="2021-06" db="EMBL/GenBank/DDBJ databases">
        <authorList>
            <person name="Kallberg Y."/>
            <person name="Tangrot J."/>
            <person name="Rosling A."/>
        </authorList>
    </citation>
    <scope>NUCLEOTIDE SEQUENCE</scope>
    <source>
        <strain evidence="1">MA453B</strain>
    </source>
</reference>